<keyword evidence="2" id="KW-1185">Reference proteome</keyword>
<dbReference type="SUPFAM" id="SSF46785">
    <property type="entry name" value="Winged helix' DNA-binding domain"/>
    <property type="match status" value="1"/>
</dbReference>
<evidence type="ECO:0000313" key="2">
    <source>
        <dbReference type="Proteomes" id="UP000523000"/>
    </source>
</evidence>
<dbReference type="InterPro" id="IPR036390">
    <property type="entry name" value="WH_DNA-bd_sf"/>
</dbReference>
<comment type="caution">
    <text evidence="1">The sequence shown here is derived from an EMBL/GenBank/DDBJ whole genome shotgun (WGS) entry which is preliminary data.</text>
</comment>
<sequence length="227" mass="24472">MDNTPPTEQLAALGALADPVRRRIYEFVRTSAGPVGRNAVAEALDLPRNAVAFQLDKLAEEGLLEFEFRRVNGLDGPGSGRPAKLYAARFGELAASIPRREYSLAAELMARAIDLSTLADLPVAQALARVSRDEGLRIGTGSGQLAETLERHGYRPRENAQGALELLDCPFHLLSEKHVDTVCSMNLELLGAVIEGSAAPYQACPDTPRREGRCCVRLDPVDAGGPR</sequence>
<dbReference type="Proteomes" id="UP000523000">
    <property type="component" value="Unassembled WGS sequence"/>
</dbReference>
<proteinExistence type="predicted"/>
<dbReference type="InterPro" id="IPR036388">
    <property type="entry name" value="WH-like_DNA-bd_sf"/>
</dbReference>
<dbReference type="RefSeq" id="WP_183509721.1">
    <property type="nucleotide sequence ID" value="NZ_BAABGK010000031.1"/>
</dbReference>
<accession>A0A839QMA9</accession>
<reference evidence="1 2" key="1">
    <citation type="submission" date="2020-08" db="EMBL/GenBank/DDBJ databases">
        <title>Sequencing the genomes of 1000 actinobacteria strains.</title>
        <authorList>
            <person name="Klenk H.-P."/>
        </authorList>
    </citation>
    <scope>NUCLEOTIDE SEQUENCE [LARGE SCALE GENOMIC DNA]</scope>
    <source>
        <strain evidence="1 2">DSM 22826</strain>
    </source>
</reference>
<dbReference type="Pfam" id="PF12840">
    <property type="entry name" value="HTH_20"/>
    <property type="match status" value="1"/>
</dbReference>
<dbReference type="CDD" id="cd00090">
    <property type="entry name" value="HTH_ARSR"/>
    <property type="match status" value="1"/>
</dbReference>
<dbReference type="AlphaFoldDB" id="A0A839QMA9"/>
<dbReference type="InterPro" id="IPR011991">
    <property type="entry name" value="ArsR-like_HTH"/>
</dbReference>
<name>A0A839QMA9_9MICC</name>
<protein>
    <submittedName>
        <fullName evidence="1">Putative ArsR family transcriptional regulator</fullName>
    </submittedName>
</protein>
<gene>
    <name evidence="1" type="ORF">E9229_000533</name>
</gene>
<evidence type="ECO:0000313" key="1">
    <source>
        <dbReference type="EMBL" id="MBB2994342.1"/>
    </source>
</evidence>
<dbReference type="Gene3D" id="1.10.10.10">
    <property type="entry name" value="Winged helix-like DNA-binding domain superfamily/Winged helix DNA-binding domain"/>
    <property type="match status" value="1"/>
</dbReference>
<organism evidence="1 2">
    <name type="scientific">Paeniglutamicibacter cryotolerans</name>
    <dbReference type="NCBI Taxonomy" id="670079"/>
    <lineage>
        <taxon>Bacteria</taxon>
        <taxon>Bacillati</taxon>
        <taxon>Actinomycetota</taxon>
        <taxon>Actinomycetes</taxon>
        <taxon>Micrococcales</taxon>
        <taxon>Micrococcaceae</taxon>
        <taxon>Paeniglutamicibacter</taxon>
    </lineage>
</organism>
<dbReference type="EMBL" id="JACHVS010000001">
    <property type="protein sequence ID" value="MBB2994342.1"/>
    <property type="molecule type" value="Genomic_DNA"/>
</dbReference>